<feature type="transmembrane region" description="Helical" evidence="8">
    <location>
        <begin position="218"/>
        <end position="238"/>
    </location>
</feature>
<dbReference type="GO" id="GO:0005886">
    <property type="term" value="C:plasma membrane"/>
    <property type="evidence" value="ECO:0007669"/>
    <property type="project" value="UniProtKB-SubCell"/>
</dbReference>
<feature type="transmembrane region" description="Helical" evidence="8">
    <location>
        <begin position="163"/>
        <end position="181"/>
    </location>
</feature>
<evidence type="ECO:0000256" key="6">
    <source>
        <dbReference type="ARBA" id="ARBA00022989"/>
    </source>
</evidence>
<comment type="subcellular location">
    <subcellularLocation>
        <location evidence="1">Cell membrane</location>
        <topology evidence="1">Multi-pass membrane protein</topology>
    </subcellularLocation>
</comment>
<evidence type="ECO:0000313" key="9">
    <source>
        <dbReference type="EMBL" id="GCD08537.1"/>
    </source>
</evidence>
<dbReference type="RefSeq" id="WP_185732554.1">
    <property type="nucleotide sequence ID" value="NZ_BHYK01000001.1"/>
</dbReference>
<dbReference type="InterPro" id="IPR000540">
    <property type="entry name" value="Flag_MotA_CS"/>
</dbReference>
<comment type="similarity">
    <text evidence="2">Belongs to the ZIP transporter (TC 2.A.5) family.</text>
</comment>
<keyword evidence="4 8" id="KW-0812">Transmembrane</keyword>
<feature type="transmembrane region" description="Helical" evidence="8">
    <location>
        <begin position="6"/>
        <end position="30"/>
    </location>
</feature>
<comment type="caution">
    <text evidence="9">The sequence shown here is derived from an EMBL/GenBank/DDBJ whole genome shotgun (WGS) entry which is preliminary data.</text>
</comment>
<dbReference type="Proteomes" id="UP000287872">
    <property type="component" value="Unassembled WGS sequence"/>
</dbReference>
<evidence type="ECO:0000256" key="5">
    <source>
        <dbReference type="ARBA" id="ARBA00022833"/>
    </source>
</evidence>
<dbReference type="EMBL" id="BHYK01000001">
    <property type="protein sequence ID" value="GCD08537.1"/>
    <property type="molecule type" value="Genomic_DNA"/>
</dbReference>
<protein>
    <submittedName>
        <fullName evidence="9">ZIP family metal transporter</fullName>
    </submittedName>
</protein>
<dbReference type="PANTHER" id="PTHR11040:SF211">
    <property type="entry name" value="ZINC TRANSPORTER ZIP11"/>
    <property type="match status" value="1"/>
</dbReference>
<keyword evidence="3" id="KW-1003">Cell membrane</keyword>
<keyword evidence="10" id="KW-1185">Reference proteome</keyword>
<dbReference type="PROSITE" id="PS01307">
    <property type="entry name" value="MOTA"/>
    <property type="match status" value="1"/>
</dbReference>
<evidence type="ECO:0000256" key="7">
    <source>
        <dbReference type="ARBA" id="ARBA00023136"/>
    </source>
</evidence>
<name>A0A401UG41_9CLOT</name>
<feature type="transmembrane region" description="Helical" evidence="8">
    <location>
        <begin position="97"/>
        <end position="114"/>
    </location>
</feature>
<dbReference type="InterPro" id="IPR003689">
    <property type="entry name" value="ZIP"/>
</dbReference>
<evidence type="ECO:0000256" key="8">
    <source>
        <dbReference type="SAM" id="Phobius"/>
    </source>
</evidence>
<organism evidence="9 10">
    <name type="scientific">Clostridium tagluense</name>
    <dbReference type="NCBI Taxonomy" id="360422"/>
    <lineage>
        <taxon>Bacteria</taxon>
        <taxon>Bacillati</taxon>
        <taxon>Bacillota</taxon>
        <taxon>Clostridia</taxon>
        <taxon>Eubacteriales</taxon>
        <taxon>Clostridiaceae</taxon>
        <taxon>Clostridium</taxon>
    </lineage>
</organism>
<gene>
    <name evidence="9" type="ORF">Ctaglu_01600</name>
</gene>
<keyword evidence="6 8" id="KW-1133">Transmembrane helix</keyword>
<dbReference type="Pfam" id="PF02535">
    <property type="entry name" value="Zip"/>
    <property type="match status" value="1"/>
</dbReference>
<evidence type="ECO:0000256" key="1">
    <source>
        <dbReference type="ARBA" id="ARBA00004651"/>
    </source>
</evidence>
<evidence type="ECO:0000313" key="10">
    <source>
        <dbReference type="Proteomes" id="UP000287872"/>
    </source>
</evidence>
<evidence type="ECO:0000256" key="2">
    <source>
        <dbReference type="ARBA" id="ARBA00006939"/>
    </source>
</evidence>
<evidence type="ECO:0000256" key="3">
    <source>
        <dbReference type="ARBA" id="ARBA00022475"/>
    </source>
</evidence>
<keyword evidence="5" id="KW-0862">Zinc</keyword>
<dbReference type="PANTHER" id="PTHR11040">
    <property type="entry name" value="ZINC/IRON TRANSPORTER"/>
    <property type="match status" value="1"/>
</dbReference>
<proteinExistence type="inferred from homology"/>
<evidence type="ECO:0000256" key="4">
    <source>
        <dbReference type="ARBA" id="ARBA00022692"/>
    </source>
</evidence>
<dbReference type="GO" id="GO:0005385">
    <property type="term" value="F:zinc ion transmembrane transporter activity"/>
    <property type="evidence" value="ECO:0007669"/>
    <property type="project" value="TreeGrafter"/>
</dbReference>
<keyword evidence="7 8" id="KW-0472">Membrane</keyword>
<accession>A0A401UG41</accession>
<reference evidence="9 10" key="1">
    <citation type="submission" date="2018-11" db="EMBL/GenBank/DDBJ databases">
        <title>Genome sequencing and assembly of Clostridium tagluense strain A121.</title>
        <authorList>
            <person name="Murakami T."/>
            <person name="Segawa T."/>
            <person name="Shcherbakova V.A."/>
            <person name="Mori H."/>
            <person name="Yoshimura Y."/>
        </authorList>
    </citation>
    <scope>NUCLEOTIDE SEQUENCE [LARGE SCALE GENOMIC DNA]</scope>
    <source>
        <strain evidence="9 10">A121</strain>
    </source>
</reference>
<feature type="transmembrane region" description="Helical" evidence="8">
    <location>
        <begin position="67"/>
        <end position="85"/>
    </location>
</feature>
<feature type="transmembrane region" description="Helical" evidence="8">
    <location>
        <begin position="37"/>
        <end position="55"/>
    </location>
</feature>
<sequence length="242" mass="25507">MNSKIVLIIIFSGVIALIGTMIGAFLGVLIKKPSRKFLGNIIGFASGLMLSIVVFELIPEATEKTGLLGTLLFLSLGIIIVVIIDKISNLSGNANSQYTKVAFMVAVGIMLHNFPEGLIMGFGFVNGENLGLKMSMIIAIHDVPEGLAVAAPLMLSGTKSGKILFYAFLTALPTAVGAWIGMYIGSISVNILGSSLAFASGVMLYVIYGEMLPQSKKLWPGITNTLGILLGIIVGLIMTNVI</sequence>
<dbReference type="AlphaFoldDB" id="A0A401UG41"/>
<feature type="transmembrane region" description="Helical" evidence="8">
    <location>
        <begin position="187"/>
        <end position="206"/>
    </location>
</feature>